<feature type="chain" id="PRO_5002110276" evidence="2">
    <location>
        <begin position="21"/>
        <end position="352"/>
    </location>
</feature>
<sequence length="352" mass="38739" precursor="true">MKSCALKILLCLLLVGPLAACGKRRPPLPPTGRAQQPTDLLTGFQRGSQIILNWPAPPNRSRLQRIDVYRLVEPLSAPLPLTEEEFAARASIVGYLTADQIARADQNLTYTDTLRFSVPVRLRYAVRYVNRAGQPGPFSNILLLEPVTRAPLPPTITQLTESEQAITVTWIAPTANVDGSAPANLIGYNLYRSTNDESPPQRLNSTPITTTQFADRNFRFGQTYTYIVRAVATDSAGAQVESSDSNPARVTPRDVYPPSAPTAVTIAASPGTISLFFPTNPEPDVVGYHIYRTTNPAQPKNQWQRLTRTPQPQTTFQDKEVRPGTRYYYYVTAVDAAGNESQPSEIVSEIAP</sequence>
<accession>A0A0B6WU81</accession>
<dbReference type="EMBL" id="CBXV010000003">
    <property type="protein sequence ID" value="CDM64793.1"/>
    <property type="molecule type" value="Genomic_DNA"/>
</dbReference>
<organism evidence="4 5">
    <name type="scientific">Pyrinomonas methylaliphatogenes</name>
    <dbReference type="NCBI Taxonomy" id="454194"/>
    <lineage>
        <taxon>Bacteria</taxon>
        <taxon>Pseudomonadati</taxon>
        <taxon>Acidobacteriota</taxon>
        <taxon>Blastocatellia</taxon>
        <taxon>Blastocatellales</taxon>
        <taxon>Pyrinomonadaceae</taxon>
        <taxon>Pyrinomonas</taxon>
    </lineage>
</organism>
<keyword evidence="1" id="KW-0677">Repeat</keyword>
<reference evidence="4 5" key="2">
    <citation type="submission" date="2015-01" db="EMBL/GenBank/DDBJ databases">
        <title>Complete genome sequence of Pyrinomonas methylaliphatogenes type strain K22T.</title>
        <authorList>
            <person name="Lee K.C.Y."/>
            <person name="Power J.F."/>
            <person name="Dunfield P.F."/>
            <person name="Morgan X.C."/>
            <person name="Huttenhower C."/>
            <person name="Stott M.B."/>
        </authorList>
    </citation>
    <scope>NUCLEOTIDE SEQUENCE [LARGE SCALE GENOMIC DNA]</scope>
    <source>
        <strain evidence="4 5">K22</strain>
    </source>
</reference>
<dbReference type="STRING" id="454194.PYK22_00788"/>
<dbReference type="CDD" id="cd00063">
    <property type="entry name" value="FN3"/>
    <property type="match status" value="2"/>
</dbReference>
<name>A0A0B6WU81_9BACT</name>
<evidence type="ECO:0000256" key="2">
    <source>
        <dbReference type="SAM" id="SignalP"/>
    </source>
</evidence>
<evidence type="ECO:0000256" key="1">
    <source>
        <dbReference type="ARBA" id="ARBA00022737"/>
    </source>
</evidence>
<dbReference type="PROSITE" id="PS50853">
    <property type="entry name" value="FN3"/>
    <property type="match status" value="2"/>
</dbReference>
<dbReference type="PANTHER" id="PTHR13817:SF166">
    <property type="entry name" value="NEURONAL IGCAM-RELATED"/>
    <property type="match status" value="1"/>
</dbReference>
<proteinExistence type="predicted"/>
<gene>
    <name evidence="4" type="ORF">PYK22_00788</name>
</gene>
<protein>
    <submittedName>
        <fullName evidence="4">Fibronectin type III domain-containing protein</fullName>
    </submittedName>
</protein>
<evidence type="ECO:0000313" key="5">
    <source>
        <dbReference type="Proteomes" id="UP000031518"/>
    </source>
</evidence>
<dbReference type="SUPFAM" id="SSF49265">
    <property type="entry name" value="Fibronectin type III"/>
    <property type="match status" value="2"/>
</dbReference>
<evidence type="ECO:0000313" key="4">
    <source>
        <dbReference type="EMBL" id="CDM64793.1"/>
    </source>
</evidence>
<dbReference type="InterPro" id="IPR003961">
    <property type="entry name" value="FN3_dom"/>
</dbReference>
<dbReference type="SMART" id="SM00060">
    <property type="entry name" value="FN3"/>
    <property type="match status" value="2"/>
</dbReference>
<dbReference type="PANTHER" id="PTHR13817">
    <property type="entry name" value="TITIN"/>
    <property type="match status" value="1"/>
</dbReference>
<dbReference type="InterPro" id="IPR050964">
    <property type="entry name" value="Striated_Muscle_Regulatory"/>
</dbReference>
<dbReference type="InterPro" id="IPR013783">
    <property type="entry name" value="Ig-like_fold"/>
</dbReference>
<dbReference type="OrthoDB" id="116812at2"/>
<dbReference type="RefSeq" id="WP_157770654.1">
    <property type="nucleotide sequence ID" value="NZ_CBXV010000003.1"/>
</dbReference>
<dbReference type="Gene3D" id="2.60.40.10">
    <property type="entry name" value="Immunoglobulins"/>
    <property type="match status" value="2"/>
</dbReference>
<feature type="signal peptide" evidence="2">
    <location>
        <begin position="1"/>
        <end position="20"/>
    </location>
</feature>
<dbReference type="Proteomes" id="UP000031518">
    <property type="component" value="Unassembled WGS sequence"/>
</dbReference>
<keyword evidence="5" id="KW-1185">Reference proteome</keyword>
<evidence type="ECO:0000259" key="3">
    <source>
        <dbReference type="PROSITE" id="PS50853"/>
    </source>
</evidence>
<keyword evidence="2" id="KW-0732">Signal</keyword>
<feature type="domain" description="Fibronectin type-III" evidence="3">
    <location>
        <begin position="150"/>
        <end position="254"/>
    </location>
</feature>
<reference evidence="4 5" key="1">
    <citation type="submission" date="2013-12" db="EMBL/GenBank/DDBJ databases">
        <authorList>
            <person name="Stott M."/>
        </authorList>
    </citation>
    <scope>NUCLEOTIDE SEQUENCE [LARGE SCALE GENOMIC DNA]</scope>
    <source>
        <strain evidence="4 5">K22</strain>
    </source>
</reference>
<dbReference type="InterPro" id="IPR036116">
    <property type="entry name" value="FN3_sf"/>
</dbReference>
<feature type="domain" description="Fibronectin type-III" evidence="3">
    <location>
        <begin position="257"/>
        <end position="352"/>
    </location>
</feature>
<dbReference type="AlphaFoldDB" id="A0A0B6WU81"/>